<feature type="domain" description="Helicase ATP-binding" evidence="8">
    <location>
        <begin position="32"/>
        <end position="208"/>
    </location>
</feature>
<evidence type="ECO:0000256" key="4">
    <source>
        <dbReference type="ARBA" id="ARBA00022840"/>
    </source>
</evidence>
<dbReference type="EMBL" id="MVDE01000007">
    <property type="protein sequence ID" value="PKQ67703.1"/>
    <property type="molecule type" value="Genomic_DNA"/>
</dbReference>
<feature type="compositionally biased region" description="Low complexity" evidence="7">
    <location>
        <begin position="398"/>
        <end position="438"/>
    </location>
</feature>
<protein>
    <submittedName>
        <fullName evidence="11">DEAD/DEAH box helicase</fullName>
    </submittedName>
</protein>
<proteinExistence type="inferred from homology"/>
<dbReference type="PROSITE" id="PS51195">
    <property type="entry name" value="Q_MOTIF"/>
    <property type="match status" value="1"/>
</dbReference>
<evidence type="ECO:0000256" key="5">
    <source>
        <dbReference type="ARBA" id="ARBA00038437"/>
    </source>
</evidence>
<dbReference type="InterPro" id="IPR027417">
    <property type="entry name" value="P-loop_NTPase"/>
</dbReference>
<comment type="similarity">
    <text evidence="5">Belongs to the DEAD box helicase family.</text>
</comment>
<dbReference type="GO" id="GO:0016787">
    <property type="term" value="F:hydrolase activity"/>
    <property type="evidence" value="ECO:0007669"/>
    <property type="project" value="UniProtKB-KW"/>
</dbReference>
<dbReference type="SMART" id="SM00490">
    <property type="entry name" value="HELICc"/>
    <property type="match status" value="1"/>
</dbReference>
<keyword evidence="12" id="KW-1185">Reference proteome</keyword>
<evidence type="ECO:0000313" key="11">
    <source>
        <dbReference type="EMBL" id="PKQ67703.1"/>
    </source>
</evidence>
<dbReference type="GO" id="GO:0005524">
    <property type="term" value="F:ATP binding"/>
    <property type="evidence" value="ECO:0007669"/>
    <property type="project" value="UniProtKB-KW"/>
</dbReference>
<dbReference type="PANTHER" id="PTHR47959">
    <property type="entry name" value="ATP-DEPENDENT RNA HELICASE RHLE-RELATED"/>
    <property type="match status" value="1"/>
</dbReference>
<keyword evidence="4" id="KW-0067">ATP-binding</keyword>
<evidence type="ECO:0000256" key="1">
    <source>
        <dbReference type="ARBA" id="ARBA00022741"/>
    </source>
</evidence>
<gene>
    <name evidence="11" type="ORF">BZG01_06445</name>
</gene>
<evidence type="ECO:0000259" key="10">
    <source>
        <dbReference type="PROSITE" id="PS51195"/>
    </source>
</evidence>
<dbReference type="SMART" id="SM00487">
    <property type="entry name" value="DEXDc"/>
    <property type="match status" value="1"/>
</dbReference>
<dbReference type="InterPro" id="IPR050079">
    <property type="entry name" value="DEAD_box_RNA_helicase"/>
</dbReference>
<dbReference type="InterPro" id="IPR011545">
    <property type="entry name" value="DEAD/DEAH_box_helicase_dom"/>
</dbReference>
<dbReference type="PROSITE" id="PS51194">
    <property type="entry name" value="HELICASE_CTER"/>
    <property type="match status" value="1"/>
</dbReference>
<dbReference type="GO" id="GO:0003676">
    <property type="term" value="F:nucleic acid binding"/>
    <property type="evidence" value="ECO:0007669"/>
    <property type="project" value="InterPro"/>
</dbReference>
<dbReference type="Gene3D" id="3.40.50.300">
    <property type="entry name" value="P-loop containing nucleotide triphosphate hydrolases"/>
    <property type="match status" value="2"/>
</dbReference>
<dbReference type="Pfam" id="PF00271">
    <property type="entry name" value="Helicase_C"/>
    <property type="match status" value="1"/>
</dbReference>
<evidence type="ECO:0000259" key="9">
    <source>
        <dbReference type="PROSITE" id="PS51194"/>
    </source>
</evidence>
<sequence>MTFDKLEIIDPILKAIGEKGYTHPTPIQEKSIPILLRKRDLLGCAQTGTGKTAAFAIPILQHIYNDATPEKGRRKIKALVVTPTRELAIQIKDSFSEYGKYTGILNTVIFGGVKQGAQTQALNRGVDVLVATPGRLLDLIQQGYISLRDIKYFVLDEADQMLDMGFIHDIRRIIDLLPKRRQSLFFSATMPASIVSLAGKILGNPDRVTVKPEQTTAEKVGQSLYYVSKKAKPKLLIFLLKTEETDSTLVFSRTKHGADKVVKGLQKAGISAEAIHGNKSQNARQLALSNFKNGSTKVLVATDIAARGIDVSELSLVVNYDLPNIPETYVHRIGRTGRASASGNAISFCDTEEKPYLKDIQKLIRQDIDVVKDHPFLPGGVEDNAVEEVKSDRRRQQPRSSKSSKPSNSSRSSSSRSSNSSKSSGSSRTPNSSKPSYSGNKEWRRGNSASKKRAE</sequence>
<reference evidence="11 12" key="1">
    <citation type="journal article" date="2017" name="Front. Microbiol.">
        <title>Labilibaculum manganireducens gen. nov., sp. nov. and Labilibaculum filiforme sp. nov., Novel Bacteroidetes Isolated from Subsurface Sediments of the Baltic Sea.</title>
        <authorList>
            <person name="Vandieken V."/>
            <person name="Marshall I.P."/>
            <person name="Niemann H."/>
            <person name="Engelen B."/>
            <person name="Cypionka H."/>
        </authorList>
    </citation>
    <scope>NUCLEOTIDE SEQUENCE [LARGE SCALE GENOMIC DNA]</scope>
    <source>
        <strain evidence="11 12">59.10-2M</strain>
    </source>
</reference>
<keyword evidence="3 11" id="KW-0347">Helicase</keyword>
<dbReference type="Pfam" id="PF00270">
    <property type="entry name" value="DEAD"/>
    <property type="match status" value="1"/>
</dbReference>
<dbReference type="GO" id="GO:0003724">
    <property type="term" value="F:RNA helicase activity"/>
    <property type="evidence" value="ECO:0007669"/>
    <property type="project" value="InterPro"/>
</dbReference>
<feature type="short sequence motif" description="Q motif" evidence="6">
    <location>
        <begin position="1"/>
        <end position="29"/>
    </location>
</feature>
<dbReference type="GO" id="GO:0005829">
    <property type="term" value="C:cytosol"/>
    <property type="evidence" value="ECO:0007669"/>
    <property type="project" value="TreeGrafter"/>
</dbReference>
<evidence type="ECO:0000313" key="12">
    <source>
        <dbReference type="Proteomes" id="UP000233618"/>
    </source>
</evidence>
<evidence type="ECO:0000259" key="8">
    <source>
        <dbReference type="PROSITE" id="PS51192"/>
    </source>
</evidence>
<dbReference type="CDD" id="cd18787">
    <property type="entry name" value="SF2_C_DEAD"/>
    <property type="match status" value="1"/>
</dbReference>
<dbReference type="CDD" id="cd00268">
    <property type="entry name" value="DEADc"/>
    <property type="match status" value="1"/>
</dbReference>
<dbReference type="PANTHER" id="PTHR47959:SF13">
    <property type="entry name" value="ATP-DEPENDENT RNA HELICASE RHLE"/>
    <property type="match status" value="1"/>
</dbReference>
<dbReference type="Proteomes" id="UP000233618">
    <property type="component" value="Unassembled WGS sequence"/>
</dbReference>
<name>A0A2N3IBR7_9BACT</name>
<dbReference type="AlphaFoldDB" id="A0A2N3IBR7"/>
<evidence type="ECO:0000256" key="2">
    <source>
        <dbReference type="ARBA" id="ARBA00022801"/>
    </source>
</evidence>
<organism evidence="11 12">
    <name type="scientific">Labilibaculum manganireducens</name>
    <dbReference type="NCBI Taxonomy" id="1940525"/>
    <lineage>
        <taxon>Bacteria</taxon>
        <taxon>Pseudomonadati</taxon>
        <taxon>Bacteroidota</taxon>
        <taxon>Bacteroidia</taxon>
        <taxon>Marinilabiliales</taxon>
        <taxon>Marinifilaceae</taxon>
        <taxon>Labilibaculum</taxon>
    </lineage>
</organism>
<evidence type="ECO:0000256" key="7">
    <source>
        <dbReference type="SAM" id="MobiDB-lite"/>
    </source>
</evidence>
<feature type="region of interest" description="Disordered" evidence="7">
    <location>
        <begin position="373"/>
        <end position="455"/>
    </location>
</feature>
<dbReference type="RefSeq" id="WP_101309018.1">
    <property type="nucleotide sequence ID" value="NZ_MVDE01000007.1"/>
</dbReference>
<evidence type="ECO:0000256" key="3">
    <source>
        <dbReference type="ARBA" id="ARBA00022806"/>
    </source>
</evidence>
<dbReference type="SUPFAM" id="SSF52540">
    <property type="entry name" value="P-loop containing nucleoside triphosphate hydrolases"/>
    <property type="match status" value="1"/>
</dbReference>
<feature type="domain" description="DEAD-box RNA helicase Q" evidence="10">
    <location>
        <begin position="1"/>
        <end position="29"/>
    </location>
</feature>
<feature type="domain" description="Helicase C-terminal" evidence="9">
    <location>
        <begin position="234"/>
        <end position="379"/>
    </location>
</feature>
<keyword evidence="1" id="KW-0547">Nucleotide-binding</keyword>
<evidence type="ECO:0000256" key="6">
    <source>
        <dbReference type="PROSITE-ProRule" id="PRU00552"/>
    </source>
</evidence>
<dbReference type="PROSITE" id="PS51192">
    <property type="entry name" value="HELICASE_ATP_BIND_1"/>
    <property type="match status" value="1"/>
</dbReference>
<dbReference type="InterPro" id="IPR014014">
    <property type="entry name" value="RNA_helicase_DEAD_Q_motif"/>
</dbReference>
<accession>A0A2N3IBR7</accession>
<dbReference type="InterPro" id="IPR001650">
    <property type="entry name" value="Helicase_C-like"/>
</dbReference>
<dbReference type="InterPro" id="IPR044742">
    <property type="entry name" value="DEAD/DEAH_RhlB"/>
</dbReference>
<comment type="caution">
    <text evidence="11">The sequence shown here is derived from an EMBL/GenBank/DDBJ whole genome shotgun (WGS) entry which is preliminary data.</text>
</comment>
<keyword evidence="2" id="KW-0378">Hydrolase</keyword>
<dbReference type="InterPro" id="IPR014001">
    <property type="entry name" value="Helicase_ATP-bd"/>
</dbReference>